<feature type="transmembrane region" description="Helical" evidence="1">
    <location>
        <begin position="49"/>
        <end position="71"/>
    </location>
</feature>
<gene>
    <name evidence="2" type="ORF">F3059_05290</name>
</gene>
<sequence length="203" mass="22767">MSLHSGLNDMRKQLFTLLIFISISVFGYSQNQTELETFNQKRQHIVTTGMYVLGGWAVANMVTGGIGYGTSSGEARYFHQMNMMWNTVNLGLSASSLLFQDDLPTTLRGSLEAQQNIEHLLLFNAGLDVAYITAGFYLKERAKRSNRYDRFTGYGNSLLLQGGFLLLFDGVMYFTLRNHGNSIGKVLEHVQFSGNSVGVSFWF</sequence>
<reference evidence="2 3" key="1">
    <citation type="submission" date="2019-09" db="EMBL/GenBank/DDBJ databases">
        <title>Genomes of Cryomorphaceae.</title>
        <authorList>
            <person name="Bowman J.P."/>
        </authorList>
    </citation>
    <scope>NUCLEOTIDE SEQUENCE [LARGE SCALE GENOMIC DNA]</scope>
    <source>
        <strain evidence="2 3">KCTC 52047</strain>
    </source>
</reference>
<name>A0A6N6M986_9FLAO</name>
<evidence type="ECO:0000313" key="3">
    <source>
        <dbReference type="Proteomes" id="UP000435357"/>
    </source>
</evidence>
<dbReference type="Proteomes" id="UP000435357">
    <property type="component" value="Unassembled WGS sequence"/>
</dbReference>
<dbReference type="EMBL" id="WACR01000004">
    <property type="protein sequence ID" value="KAB1064772.1"/>
    <property type="molecule type" value="Genomic_DNA"/>
</dbReference>
<dbReference type="AlphaFoldDB" id="A0A6N6M986"/>
<feature type="transmembrane region" description="Helical" evidence="1">
    <location>
        <begin position="158"/>
        <end position="176"/>
    </location>
</feature>
<keyword evidence="1" id="KW-0472">Membrane</keyword>
<feature type="transmembrane region" description="Helical" evidence="1">
    <location>
        <begin position="12"/>
        <end position="29"/>
    </location>
</feature>
<dbReference type="Pfam" id="PF22503">
    <property type="entry name" value="DUF6992"/>
    <property type="match status" value="1"/>
</dbReference>
<dbReference type="OrthoDB" id="1122568at2"/>
<protein>
    <submittedName>
        <fullName evidence="2">Uncharacterized protein</fullName>
    </submittedName>
</protein>
<accession>A0A6N6M986</accession>
<evidence type="ECO:0000256" key="1">
    <source>
        <dbReference type="SAM" id="Phobius"/>
    </source>
</evidence>
<keyword evidence="1" id="KW-0812">Transmembrane</keyword>
<proteinExistence type="predicted"/>
<evidence type="ECO:0000313" key="2">
    <source>
        <dbReference type="EMBL" id="KAB1064772.1"/>
    </source>
</evidence>
<keyword evidence="3" id="KW-1185">Reference proteome</keyword>
<comment type="caution">
    <text evidence="2">The sequence shown here is derived from an EMBL/GenBank/DDBJ whole genome shotgun (WGS) entry which is preliminary data.</text>
</comment>
<keyword evidence="1" id="KW-1133">Transmembrane helix</keyword>
<dbReference type="InterPro" id="IPR054261">
    <property type="entry name" value="DUF6992"/>
</dbReference>
<organism evidence="2 3">
    <name type="scientific">Salibacter halophilus</name>
    <dbReference type="NCBI Taxonomy" id="1803916"/>
    <lineage>
        <taxon>Bacteria</taxon>
        <taxon>Pseudomonadati</taxon>
        <taxon>Bacteroidota</taxon>
        <taxon>Flavobacteriia</taxon>
        <taxon>Flavobacteriales</taxon>
        <taxon>Salibacteraceae</taxon>
        <taxon>Salibacter</taxon>
    </lineage>
</organism>